<evidence type="ECO:0000256" key="2">
    <source>
        <dbReference type="ARBA" id="ARBA00023004"/>
    </source>
</evidence>
<evidence type="ECO:0000256" key="5">
    <source>
        <dbReference type="SAM" id="MobiDB-lite"/>
    </source>
</evidence>
<dbReference type="PANTHER" id="PTHR43822:SF2">
    <property type="entry name" value="HOMOACONITASE, MITOCHONDRIAL"/>
    <property type="match status" value="1"/>
</dbReference>
<dbReference type="GO" id="GO:0016829">
    <property type="term" value="F:lyase activity"/>
    <property type="evidence" value="ECO:0007669"/>
    <property type="project" value="UniProtKB-KW"/>
</dbReference>
<reference evidence="8" key="1">
    <citation type="journal article" date="2016" name="Genome Biol. Evol.">
        <title>Comparative 'omics' of the Fusarium fujikuroi species complex highlights differences in genetic potential and metabolite synthesis.</title>
        <authorList>
            <person name="Niehaus E.-M."/>
            <person name="Muensterkoetter M."/>
            <person name="Proctor R.H."/>
            <person name="Brown D.W."/>
            <person name="Sharon A."/>
            <person name="Idan Y."/>
            <person name="Oren-Young L."/>
            <person name="Sieber C.M."/>
            <person name="Novak O."/>
            <person name="Pencik A."/>
            <person name="Tarkowska D."/>
            <person name="Hromadova K."/>
            <person name="Freeman S."/>
            <person name="Maymon M."/>
            <person name="Elazar M."/>
            <person name="Youssef S.A."/>
            <person name="El-Shabrawy E.S.M."/>
            <person name="Shalaby A.B.A."/>
            <person name="Houterman P."/>
            <person name="Brock N.L."/>
            <person name="Burkhardt I."/>
            <person name="Tsavkelova E.A."/>
            <person name="Dickschat J.S."/>
            <person name="Galuszka P."/>
            <person name="Gueldener U."/>
            <person name="Tudzynski B."/>
        </authorList>
    </citation>
    <scope>NUCLEOTIDE SEQUENCE [LARGE SCALE GENOMIC DNA]</scope>
    <source>
        <strain evidence="8">MRC7560</strain>
    </source>
</reference>
<dbReference type="Pfam" id="PF00330">
    <property type="entry name" value="Aconitase"/>
    <property type="match status" value="1"/>
</dbReference>
<sequence length="344" mass="37189">MTTEWGVLSGLFPIDTTLERWLRYKATEVAMFPDRSTKERITHERIDELFASPLVADPDVLYAKQLYLNLGTLSLYVSGPVSVEIATPLHELAPRNIKIDKAYLVSCTNSRHSDIQAAAAVFKEAAKANGGVVPKIADGVKMFIAAASSHEQEAAEDSGDWQVLLDAGAEALVPGCGPCIGIGTGLLEPGEVDISASNRSFKGRIGSCEALAHLGSPEVVAAYALKGLISGPVAYKVPDNWTGVDHGYGSGQPRSVEGDLNDIVKQSDSFIGNVESTEASPNAATVDPPRLPRACSRRNRFHEHGQPGYRPDLSWIDDLRKQCVQGSYGKSLHEKLRPRYPETH</sequence>
<evidence type="ECO:0000313" key="8">
    <source>
        <dbReference type="Proteomes" id="UP000184255"/>
    </source>
</evidence>
<dbReference type="InterPro" id="IPR050067">
    <property type="entry name" value="IPM_dehydratase_rel_enz"/>
</dbReference>
<dbReference type="Proteomes" id="UP000184255">
    <property type="component" value="Unassembled WGS sequence"/>
</dbReference>
<dbReference type="GO" id="GO:0046872">
    <property type="term" value="F:metal ion binding"/>
    <property type="evidence" value="ECO:0007669"/>
    <property type="project" value="UniProtKB-KW"/>
</dbReference>
<organism evidence="7 8">
    <name type="scientific">Fusarium mangiferae</name>
    <name type="common">Mango malformation disease fungus</name>
    <dbReference type="NCBI Taxonomy" id="192010"/>
    <lineage>
        <taxon>Eukaryota</taxon>
        <taxon>Fungi</taxon>
        <taxon>Dikarya</taxon>
        <taxon>Ascomycota</taxon>
        <taxon>Pezizomycotina</taxon>
        <taxon>Sordariomycetes</taxon>
        <taxon>Hypocreomycetidae</taxon>
        <taxon>Hypocreales</taxon>
        <taxon>Nectriaceae</taxon>
        <taxon>Fusarium</taxon>
        <taxon>Fusarium fujikuroi species complex</taxon>
    </lineage>
</organism>
<accession>A0A1L7T9X2</accession>
<dbReference type="VEuPathDB" id="FungiDB:FMAN_07080"/>
<dbReference type="PROSITE" id="PS00450">
    <property type="entry name" value="ACONITASE_1"/>
    <property type="match status" value="1"/>
</dbReference>
<dbReference type="InterPro" id="IPR001030">
    <property type="entry name" value="Acoase/IPM_deHydtase_lsu_aba"/>
</dbReference>
<evidence type="ECO:0000256" key="3">
    <source>
        <dbReference type="ARBA" id="ARBA00023014"/>
    </source>
</evidence>
<dbReference type="SUPFAM" id="SSF53732">
    <property type="entry name" value="Aconitase iron-sulfur domain"/>
    <property type="match status" value="1"/>
</dbReference>
<proteinExistence type="predicted"/>
<evidence type="ECO:0000256" key="1">
    <source>
        <dbReference type="ARBA" id="ARBA00022723"/>
    </source>
</evidence>
<feature type="domain" description="Aconitase/3-isopropylmalate dehydratase large subunit alpha/beta/alpha" evidence="6">
    <location>
        <begin position="1"/>
        <end position="227"/>
    </location>
</feature>
<protein>
    <recommendedName>
        <fullName evidence="6">Aconitase/3-isopropylmalate dehydratase large subunit alpha/beta/alpha domain-containing protein</fullName>
    </recommendedName>
</protein>
<keyword evidence="1" id="KW-0479">Metal-binding</keyword>
<dbReference type="InterPro" id="IPR015931">
    <property type="entry name" value="Acnase/IPM_dHydase_lsu_aba_1/3"/>
</dbReference>
<dbReference type="Gene3D" id="3.40.1060.10">
    <property type="entry name" value="Aconitase, Domain 2"/>
    <property type="match status" value="1"/>
</dbReference>
<dbReference type="InterPro" id="IPR036008">
    <property type="entry name" value="Aconitase_4Fe-4S_dom"/>
</dbReference>
<dbReference type="PANTHER" id="PTHR43822">
    <property type="entry name" value="HOMOACONITASE, MITOCHONDRIAL-RELATED"/>
    <property type="match status" value="1"/>
</dbReference>
<dbReference type="GO" id="GO:0019752">
    <property type="term" value="P:carboxylic acid metabolic process"/>
    <property type="evidence" value="ECO:0007669"/>
    <property type="project" value="UniProtKB-ARBA"/>
</dbReference>
<dbReference type="Gene3D" id="3.30.499.10">
    <property type="entry name" value="Aconitase, domain 3"/>
    <property type="match status" value="1"/>
</dbReference>
<dbReference type="RefSeq" id="XP_041681302.1">
    <property type="nucleotide sequence ID" value="XM_041830661.1"/>
</dbReference>
<keyword evidence="3" id="KW-0411">Iron-sulfur</keyword>
<comment type="caution">
    <text evidence="7">The sequence shown here is derived from an EMBL/GenBank/DDBJ whole genome shotgun (WGS) entry which is preliminary data.</text>
</comment>
<evidence type="ECO:0000256" key="4">
    <source>
        <dbReference type="ARBA" id="ARBA00023239"/>
    </source>
</evidence>
<evidence type="ECO:0000259" key="6">
    <source>
        <dbReference type="Pfam" id="PF00330"/>
    </source>
</evidence>
<name>A0A1L7T9X2_FUSMA</name>
<feature type="region of interest" description="Disordered" evidence="5">
    <location>
        <begin position="277"/>
        <end position="307"/>
    </location>
</feature>
<keyword evidence="8" id="KW-1185">Reference proteome</keyword>
<dbReference type="GeneID" id="65086341"/>
<dbReference type="InterPro" id="IPR015932">
    <property type="entry name" value="Aconitase_dom2"/>
</dbReference>
<dbReference type="AlphaFoldDB" id="A0A1L7T9X2"/>
<dbReference type="InterPro" id="IPR018136">
    <property type="entry name" value="Aconitase_4Fe-4S_BS"/>
</dbReference>
<keyword evidence="2" id="KW-0408">Iron</keyword>
<evidence type="ECO:0000313" key="7">
    <source>
        <dbReference type="EMBL" id="CVK92091.1"/>
    </source>
</evidence>
<dbReference type="GO" id="GO:0051536">
    <property type="term" value="F:iron-sulfur cluster binding"/>
    <property type="evidence" value="ECO:0007669"/>
    <property type="project" value="UniProtKB-KW"/>
</dbReference>
<keyword evidence="4" id="KW-0456">Lyase</keyword>
<gene>
    <name evidence="7" type="ORF">FMAN_07080</name>
</gene>
<dbReference type="EMBL" id="FCQH01000005">
    <property type="protein sequence ID" value="CVK92091.1"/>
    <property type="molecule type" value="Genomic_DNA"/>
</dbReference>